<accession>A0ABQ3V3K3</accession>
<gene>
    <name evidence="1" type="ORF">KSB_80480</name>
</gene>
<keyword evidence="2" id="KW-1185">Reference proteome</keyword>
<dbReference type="EMBL" id="BNJG01000003">
    <property type="protein sequence ID" value="GHO59573.1"/>
    <property type="molecule type" value="Genomic_DNA"/>
</dbReference>
<organism evidence="1 2">
    <name type="scientific">Ktedonobacter robiniae</name>
    <dbReference type="NCBI Taxonomy" id="2778365"/>
    <lineage>
        <taxon>Bacteria</taxon>
        <taxon>Bacillati</taxon>
        <taxon>Chloroflexota</taxon>
        <taxon>Ktedonobacteria</taxon>
        <taxon>Ktedonobacterales</taxon>
        <taxon>Ktedonobacteraceae</taxon>
        <taxon>Ktedonobacter</taxon>
    </lineage>
</organism>
<comment type="caution">
    <text evidence="1">The sequence shown here is derived from an EMBL/GenBank/DDBJ whole genome shotgun (WGS) entry which is preliminary data.</text>
</comment>
<reference evidence="1 2" key="1">
    <citation type="journal article" date="2021" name="Int. J. Syst. Evol. Microbiol.">
        <title>Reticulibacter mediterranei gen. nov., sp. nov., within the new family Reticulibacteraceae fam. nov., and Ktedonospora formicarum gen. nov., sp. nov., Ktedonobacter robiniae sp. nov., Dictyobacter formicarum sp. nov. and Dictyobacter arantiisoli sp. nov., belonging to the class Ktedonobacteria.</title>
        <authorList>
            <person name="Yabe S."/>
            <person name="Zheng Y."/>
            <person name="Wang C.M."/>
            <person name="Sakai Y."/>
            <person name="Abe K."/>
            <person name="Yokota A."/>
            <person name="Donadio S."/>
            <person name="Cavaletti L."/>
            <person name="Monciardini P."/>
        </authorList>
    </citation>
    <scope>NUCLEOTIDE SEQUENCE [LARGE SCALE GENOMIC DNA]</scope>
    <source>
        <strain evidence="1 2">SOSP1-30</strain>
    </source>
</reference>
<dbReference type="RefSeq" id="WP_236038891.1">
    <property type="nucleotide sequence ID" value="NZ_BNJG01000003.1"/>
</dbReference>
<protein>
    <submittedName>
        <fullName evidence="1">Uncharacterized protein</fullName>
    </submittedName>
</protein>
<evidence type="ECO:0000313" key="1">
    <source>
        <dbReference type="EMBL" id="GHO59573.1"/>
    </source>
</evidence>
<dbReference type="Proteomes" id="UP000654345">
    <property type="component" value="Unassembled WGS sequence"/>
</dbReference>
<evidence type="ECO:0000313" key="2">
    <source>
        <dbReference type="Proteomes" id="UP000654345"/>
    </source>
</evidence>
<sequence length="69" mass="7086">MTVVADASCAIGKVLWYALLDKGMLVTGIDARSAGDANGDRDVQGKFQEDIVVLVAKLDQGAGGSSVSM</sequence>
<name>A0ABQ3V3K3_9CHLR</name>
<proteinExistence type="predicted"/>